<dbReference type="SUPFAM" id="SSF53383">
    <property type="entry name" value="PLP-dependent transferases"/>
    <property type="match status" value="1"/>
</dbReference>
<dbReference type="InterPro" id="IPR004839">
    <property type="entry name" value="Aminotransferase_I/II_large"/>
</dbReference>
<dbReference type="Gene3D" id="3.90.1150.10">
    <property type="entry name" value="Aspartate Aminotransferase, domain 1"/>
    <property type="match status" value="1"/>
</dbReference>
<evidence type="ECO:0000256" key="5">
    <source>
        <dbReference type="ARBA" id="ARBA00022898"/>
    </source>
</evidence>
<dbReference type="PROSITE" id="PS00105">
    <property type="entry name" value="AA_TRANSFER_CLASS_1"/>
    <property type="match status" value="1"/>
</dbReference>
<evidence type="ECO:0000259" key="7">
    <source>
        <dbReference type="Pfam" id="PF00155"/>
    </source>
</evidence>
<protein>
    <recommendedName>
        <fullName evidence="6">Aminotransferase</fullName>
        <ecNumber evidence="6">2.6.1.-</ecNumber>
    </recommendedName>
</protein>
<dbReference type="InterPro" id="IPR004838">
    <property type="entry name" value="NHTrfase_class1_PyrdxlP-BS"/>
</dbReference>
<feature type="domain" description="Aminotransferase class I/classII large" evidence="7">
    <location>
        <begin position="35"/>
        <end position="384"/>
    </location>
</feature>
<proteinExistence type="inferred from homology"/>
<keyword evidence="5" id="KW-0663">Pyridoxal phosphate</keyword>
<name>A0A4P9C9D1_EUBML</name>
<comment type="similarity">
    <text evidence="2 6">Belongs to the class-I pyridoxal-phosphate-dependent aminotransferase family.</text>
</comment>
<dbReference type="Proteomes" id="UP000218387">
    <property type="component" value="Chromosome"/>
</dbReference>
<keyword evidence="3 6" id="KW-0032">Aminotransferase</keyword>
<keyword evidence="4 6" id="KW-0808">Transferase</keyword>
<dbReference type="InterPro" id="IPR015421">
    <property type="entry name" value="PyrdxlP-dep_Trfase_major"/>
</dbReference>
<accession>A0A4P9C9D1</accession>
<evidence type="ECO:0000313" key="8">
    <source>
        <dbReference type="EMBL" id="QCT72074.1"/>
    </source>
</evidence>
<dbReference type="AlphaFoldDB" id="A0A4P9C9D1"/>
<evidence type="ECO:0000256" key="1">
    <source>
        <dbReference type="ARBA" id="ARBA00001933"/>
    </source>
</evidence>
<comment type="cofactor">
    <cofactor evidence="1 6">
        <name>pyridoxal 5'-phosphate</name>
        <dbReference type="ChEBI" id="CHEBI:597326"/>
    </cofactor>
</comment>
<organism evidence="8 9">
    <name type="scientific">Eubacterium maltosivorans</name>
    <dbReference type="NCBI Taxonomy" id="2041044"/>
    <lineage>
        <taxon>Bacteria</taxon>
        <taxon>Bacillati</taxon>
        <taxon>Bacillota</taxon>
        <taxon>Clostridia</taxon>
        <taxon>Eubacteriales</taxon>
        <taxon>Eubacteriaceae</taxon>
        <taxon>Eubacterium</taxon>
    </lineage>
</organism>
<dbReference type="InterPro" id="IPR050596">
    <property type="entry name" value="AspAT/PAT-like"/>
</dbReference>
<dbReference type="InterPro" id="IPR015424">
    <property type="entry name" value="PyrdxlP-dep_Trfase"/>
</dbReference>
<dbReference type="Gene3D" id="3.40.640.10">
    <property type="entry name" value="Type I PLP-dependent aspartate aminotransferase-like (Major domain)"/>
    <property type="match status" value="1"/>
</dbReference>
<dbReference type="PANTHER" id="PTHR46383:SF3">
    <property type="entry name" value="ASPARTATE AMINOTRANSFERASE-RELATED"/>
    <property type="match status" value="1"/>
</dbReference>
<dbReference type="Pfam" id="PF00155">
    <property type="entry name" value="Aminotran_1_2"/>
    <property type="match status" value="1"/>
</dbReference>
<dbReference type="EC" id="2.6.1.-" evidence="6"/>
<dbReference type="InterPro" id="IPR015422">
    <property type="entry name" value="PyrdxlP-dep_Trfase_small"/>
</dbReference>
<dbReference type="GO" id="GO:0008483">
    <property type="term" value="F:transaminase activity"/>
    <property type="evidence" value="ECO:0007669"/>
    <property type="project" value="UniProtKB-KW"/>
</dbReference>
<dbReference type="RefSeq" id="WP_096920561.1">
    <property type="nucleotide sequence ID" value="NZ_CP029487.1"/>
</dbReference>
<evidence type="ECO:0000256" key="3">
    <source>
        <dbReference type="ARBA" id="ARBA00022576"/>
    </source>
</evidence>
<evidence type="ECO:0000313" key="9">
    <source>
        <dbReference type="Proteomes" id="UP000218387"/>
    </source>
</evidence>
<sequence>MSNEINTYFSQVANEYPASGIRKMFEIAAQYDPKEIVNLTVGEPNFDTPQNVKDAAKKAIDDGFTHYNPNAGMPALREAVAESYAHYNCGYQADNVIITVGALEALTLGLLTIVNPGDEVLVPDPCFPNYLGQIMITKAKPVTVPVYEENDYKIQAEDIEKAITPKTKAIILNSPSNPLGSILEEEDVRAIARVVEKYNLYVFSDEVYDKIIYDGHKHFSMAQIPELTDQVMVMNSFSKAYAMTGWRIGYLLADSALTKRMAQIQEGMVSCVSTFTQVAAIEALKGPQTAVQQMIADYTRRREILIDGLNAIPGFSVKKSPGSFYAFANIKAFGKTSQAFAEDLVREAKVITVPGSAFGSMGEGYMRFVFANSDENLKEALQRIDAYVKKNY</sequence>
<dbReference type="GO" id="GO:0006520">
    <property type="term" value="P:amino acid metabolic process"/>
    <property type="evidence" value="ECO:0007669"/>
    <property type="project" value="InterPro"/>
</dbReference>
<reference evidence="8 9" key="1">
    <citation type="submission" date="2018-05" db="EMBL/GenBank/DDBJ databases">
        <title>Genome comparison of Eubacterium sp.</title>
        <authorList>
            <person name="Feng Y."/>
            <person name="Sanchez-Andrea I."/>
            <person name="Stams A.J.M."/>
            <person name="De Vos W.M."/>
        </authorList>
    </citation>
    <scope>NUCLEOTIDE SEQUENCE [LARGE SCALE GENOMIC DNA]</scope>
    <source>
        <strain evidence="8 9">YI</strain>
    </source>
</reference>
<dbReference type="PANTHER" id="PTHR46383">
    <property type="entry name" value="ASPARTATE AMINOTRANSFERASE"/>
    <property type="match status" value="1"/>
</dbReference>
<dbReference type="CDD" id="cd00609">
    <property type="entry name" value="AAT_like"/>
    <property type="match status" value="1"/>
</dbReference>
<gene>
    <name evidence="8" type="ORF">CPZ25_012285</name>
</gene>
<dbReference type="EMBL" id="CP029487">
    <property type="protein sequence ID" value="QCT72074.1"/>
    <property type="molecule type" value="Genomic_DNA"/>
</dbReference>
<dbReference type="FunFam" id="3.40.640.10:FF:000033">
    <property type="entry name" value="Aspartate aminotransferase"/>
    <property type="match status" value="1"/>
</dbReference>
<evidence type="ECO:0000256" key="4">
    <source>
        <dbReference type="ARBA" id="ARBA00022679"/>
    </source>
</evidence>
<dbReference type="GO" id="GO:0030170">
    <property type="term" value="F:pyridoxal phosphate binding"/>
    <property type="evidence" value="ECO:0007669"/>
    <property type="project" value="InterPro"/>
</dbReference>
<dbReference type="KEGG" id="emt:CPZ25_012285"/>
<evidence type="ECO:0000256" key="6">
    <source>
        <dbReference type="RuleBase" id="RU000481"/>
    </source>
</evidence>
<dbReference type="PRINTS" id="PR00753">
    <property type="entry name" value="ACCSYNTHASE"/>
</dbReference>
<evidence type="ECO:0000256" key="2">
    <source>
        <dbReference type="ARBA" id="ARBA00007441"/>
    </source>
</evidence>
<keyword evidence="9" id="KW-1185">Reference proteome</keyword>